<evidence type="ECO:0000313" key="1">
    <source>
        <dbReference type="EMBL" id="MFC6381965.1"/>
    </source>
</evidence>
<proteinExistence type="predicted"/>
<evidence type="ECO:0000313" key="2">
    <source>
        <dbReference type="Proteomes" id="UP001596264"/>
    </source>
</evidence>
<evidence type="ECO:0008006" key="3">
    <source>
        <dbReference type="Google" id="ProtNLM"/>
    </source>
</evidence>
<sequence length="734" mass="85124">MNEGDIRNVISVETSSGHVIKARYLSISGFELDNELCLELHRLFLFHSKDRVNTSAYILNQAIETFFVFINKYNEKQPNKLKVDSLSKVHSEAFRAYIRYCQKNKINLEIPSKLKAAIIDFSEKTKLIPIPSLPNVTAFKSKNKPTEPLNKICYDDLTQALKSEVDRLYEKINFIEKVNKAEPYTLAEAHSEIFPPMTKERIFAWYEMILSGEVSTRLNIQTLSIKLKDCIDTELSELMEQRDPKILDKFRAIYERDKTLINTSQTTLHLKKQQGFGLSNWNFDVLRGLKTLIANGYPMQKTLDEIDAKYSADSCIAIGECEDIIQLLILRISRSQKKYKHPQIDNWDAFLGMYFPSMIDSAAIYLMLALQTGWNKETILAIDPNNYEHVLTGALNENQSIIFSEKHRSQDSNLPYGNSKEFIAPSNKDDRYSIYNIIQLAKNIVAPLERYSFDYIPMHHQEDNLNPLFICLRYWADWVSKGGRHTSISQNKAFQTAIKHFINKHEIKEHGTQISAIGDLTSRIRITWMQIKRKNLPLTVVRLVQGHNSKNTTDQYYDNSGIAKQDRKNRLRIEQEEIVTLLRNKKFKGIVGTKNDENLNTNIGLKIFHIPGQRGALWGCSNQYDPTWLEAENEISNGEKCYSIQNCIFCKQIRLFEDSVPYLMERLLHIRDLTNETLESHSILNDEKLIIESILDNWNDDDHIKYSARYQRKNAPLLPRNLNDLKVIFEDDDA</sequence>
<dbReference type="EMBL" id="JBHSTZ010000033">
    <property type="protein sequence ID" value="MFC6381965.1"/>
    <property type="molecule type" value="Genomic_DNA"/>
</dbReference>
<dbReference type="RefSeq" id="WP_201564229.1">
    <property type="nucleotide sequence ID" value="NZ_CAJGZK010000021.1"/>
</dbReference>
<dbReference type="Proteomes" id="UP001596264">
    <property type="component" value="Unassembled WGS sequence"/>
</dbReference>
<organism evidence="1 2">
    <name type="scientific">Psychrobacter glacincola</name>
    <dbReference type="NCBI Taxonomy" id="56810"/>
    <lineage>
        <taxon>Bacteria</taxon>
        <taxon>Pseudomonadati</taxon>
        <taxon>Pseudomonadota</taxon>
        <taxon>Gammaproteobacteria</taxon>
        <taxon>Moraxellales</taxon>
        <taxon>Moraxellaceae</taxon>
        <taxon>Psychrobacter</taxon>
    </lineage>
</organism>
<accession>A0ABW1W7K8</accession>
<protein>
    <recommendedName>
        <fullName evidence="3">Integrase</fullName>
    </recommendedName>
</protein>
<gene>
    <name evidence="1" type="ORF">ACFP58_10940</name>
</gene>
<keyword evidence="2" id="KW-1185">Reference proteome</keyword>
<reference evidence="2" key="1">
    <citation type="journal article" date="2019" name="Int. J. Syst. Evol. Microbiol.">
        <title>The Global Catalogue of Microorganisms (GCM) 10K type strain sequencing project: providing services to taxonomists for standard genome sequencing and annotation.</title>
        <authorList>
            <consortium name="The Broad Institute Genomics Platform"/>
            <consortium name="The Broad Institute Genome Sequencing Center for Infectious Disease"/>
            <person name="Wu L."/>
            <person name="Ma J."/>
        </authorList>
    </citation>
    <scope>NUCLEOTIDE SEQUENCE [LARGE SCALE GENOMIC DNA]</scope>
    <source>
        <strain evidence="2">CCM 2050</strain>
    </source>
</reference>
<name>A0ABW1W7K8_9GAMM</name>
<comment type="caution">
    <text evidence="1">The sequence shown here is derived from an EMBL/GenBank/DDBJ whole genome shotgun (WGS) entry which is preliminary data.</text>
</comment>